<reference evidence="1 2" key="1">
    <citation type="journal article" date="2008" name="PLoS Genet.">
        <title>Genomic islands in the pathogenic filamentous fungus Aspergillus fumigatus.</title>
        <authorList>
            <person name="Fedorova N.D."/>
            <person name="Khaldi N."/>
            <person name="Joardar V.S."/>
            <person name="Maiti R."/>
            <person name="Amedeo P."/>
            <person name="Anderson M.J."/>
            <person name="Crabtree J."/>
            <person name="Silva J.C."/>
            <person name="Badger J.H."/>
            <person name="Albarraq A."/>
            <person name="Angiuoli S."/>
            <person name="Bussey H."/>
            <person name="Bowyer P."/>
            <person name="Cotty P.J."/>
            <person name="Dyer P.S."/>
            <person name="Egan A."/>
            <person name="Galens K."/>
            <person name="Fraser-Liggett C.M."/>
            <person name="Haas B.J."/>
            <person name="Inman J.M."/>
            <person name="Kent R."/>
            <person name="Lemieux S."/>
            <person name="Malavazi I."/>
            <person name="Orvis J."/>
            <person name="Roemer T."/>
            <person name="Ronning C.M."/>
            <person name="Sundaram J.P."/>
            <person name="Sutton G."/>
            <person name="Turner G."/>
            <person name="Venter J.C."/>
            <person name="White O.R."/>
            <person name="Whitty B.R."/>
            <person name="Youngman P."/>
            <person name="Wolfe K.H."/>
            <person name="Goldman G.H."/>
            <person name="Wortman J.R."/>
            <person name="Jiang B."/>
            <person name="Denning D.W."/>
            <person name="Nierman W.C."/>
        </authorList>
    </citation>
    <scope>NUCLEOTIDE SEQUENCE [LARGE SCALE GENOMIC DNA]</scope>
    <source>
        <strain evidence="2">CBS 144.89 / FGSC A1163 / CEA10</strain>
    </source>
</reference>
<protein>
    <submittedName>
        <fullName evidence="1">Uncharacterized protein</fullName>
    </submittedName>
</protein>
<dbReference type="HOGENOM" id="CLU_3260413_0_0_1"/>
<keyword evidence="2" id="KW-1185">Reference proteome</keyword>
<name>B0Y7M8_ASPFC</name>
<organism evidence="1 2">
    <name type="scientific">Aspergillus fumigatus (strain CBS 144.89 / FGSC A1163 / CEA10)</name>
    <name type="common">Neosartorya fumigata</name>
    <dbReference type="NCBI Taxonomy" id="451804"/>
    <lineage>
        <taxon>Eukaryota</taxon>
        <taxon>Fungi</taxon>
        <taxon>Dikarya</taxon>
        <taxon>Ascomycota</taxon>
        <taxon>Pezizomycotina</taxon>
        <taxon>Eurotiomycetes</taxon>
        <taxon>Eurotiomycetidae</taxon>
        <taxon>Eurotiales</taxon>
        <taxon>Aspergillaceae</taxon>
        <taxon>Aspergillus</taxon>
        <taxon>Aspergillus subgen. Fumigati</taxon>
    </lineage>
</organism>
<dbReference type="EMBL" id="DS499599">
    <property type="protein sequence ID" value="EDP49409.1"/>
    <property type="molecule type" value="Genomic_DNA"/>
</dbReference>
<dbReference type="AlphaFoldDB" id="B0Y7M8"/>
<evidence type="ECO:0000313" key="1">
    <source>
        <dbReference type="EMBL" id="EDP49409.1"/>
    </source>
</evidence>
<sequence length="42" mass="4570">MIDQVEQSTYSIHPLTSANVDKASEHGRSQPILVGKTMLCLA</sequence>
<evidence type="ECO:0000313" key="2">
    <source>
        <dbReference type="Proteomes" id="UP000001699"/>
    </source>
</evidence>
<proteinExistence type="predicted"/>
<gene>
    <name evidence="1" type="ORF">AFUB_074360</name>
</gene>
<dbReference type="Proteomes" id="UP000001699">
    <property type="component" value="Unassembled WGS sequence"/>
</dbReference>
<accession>B0Y7M8</accession>
<dbReference type="VEuPathDB" id="FungiDB:AFUB_074360"/>